<dbReference type="OrthoDB" id="6499973at2759"/>
<comment type="caution">
    <text evidence="5">The sequence shown here is derived from an EMBL/GenBank/DDBJ whole genome shotgun (WGS) entry which is preliminary data.</text>
</comment>
<dbReference type="PROSITE" id="PS50850">
    <property type="entry name" value="MFS"/>
    <property type="match status" value="1"/>
</dbReference>
<feature type="transmembrane region" description="Helical" evidence="3">
    <location>
        <begin position="190"/>
        <end position="211"/>
    </location>
</feature>
<evidence type="ECO:0000313" key="5">
    <source>
        <dbReference type="EMBL" id="KAF8882755.1"/>
    </source>
</evidence>
<keyword evidence="3" id="KW-0472">Membrane</keyword>
<feature type="transmembrane region" description="Helical" evidence="3">
    <location>
        <begin position="132"/>
        <end position="150"/>
    </location>
</feature>
<gene>
    <name evidence="5" type="ORF">CPB84DRAFT_1851137</name>
</gene>
<dbReference type="AlphaFoldDB" id="A0A9P5NEF8"/>
<dbReference type="InterPro" id="IPR011701">
    <property type="entry name" value="MFS"/>
</dbReference>
<dbReference type="InterPro" id="IPR036259">
    <property type="entry name" value="MFS_trans_sf"/>
</dbReference>
<name>A0A9P5NEF8_GYMJU</name>
<feature type="transmembrane region" description="Helical" evidence="3">
    <location>
        <begin position="156"/>
        <end position="178"/>
    </location>
</feature>
<dbReference type="Pfam" id="PF07690">
    <property type="entry name" value="MFS_1"/>
    <property type="match status" value="1"/>
</dbReference>
<accession>A0A9P5NEF8</accession>
<feature type="transmembrane region" description="Helical" evidence="3">
    <location>
        <begin position="355"/>
        <end position="379"/>
    </location>
</feature>
<feature type="transmembrane region" description="Helical" evidence="3">
    <location>
        <begin position="326"/>
        <end position="349"/>
    </location>
</feature>
<protein>
    <submittedName>
        <fullName evidence="5">Major facilitator superfamily domain-containing protein</fullName>
    </submittedName>
</protein>
<feature type="transmembrane region" description="Helical" evidence="3">
    <location>
        <begin position="102"/>
        <end position="120"/>
    </location>
</feature>
<dbReference type="GO" id="GO:0022857">
    <property type="term" value="F:transmembrane transporter activity"/>
    <property type="evidence" value="ECO:0007669"/>
    <property type="project" value="InterPro"/>
</dbReference>
<dbReference type="InterPro" id="IPR050327">
    <property type="entry name" value="Proton-linked_MCT"/>
</dbReference>
<dbReference type="Proteomes" id="UP000724874">
    <property type="component" value="Unassembled WGS sequence"/>
</dbReference>
<evidence type="ECO:0000313" key="6">
    <source>
        <dbReference type="Proteomes" id="UP000724874"/>
    </source>
</evidence>
<dbReference type="InterPro" id="IPR020846">
    <property type="entry name" value="MFS_dom"/>
</dbReference>
<feature type="domain" description="Major facilitator superfamily (MFS) profile" evidence="4">
    <location>
        <begin position="60"/>
        <end position="429"/>
    </location>
</feature>
<dbReference type="PANTHER" id="PTHR11360:SF319">
    <property type="entry name" value="MAJOR FACILITATOR SUPERFAMILY (MFS) PROFILE DOMAIN-CONTAINING PROTEIN"/>
    <property type="match status" value="1"/>
</dbReference>
<proteinExistence type="inferred from homology"/>
<keyword evidence="3" id="KW-0812">Transmembrane</keyword>
<feature type="transmembrane region" description="Helical" evidence="3">
    <location>
        <begin position="59"/>
        <end position="82"/>
    </location>
</feature>
<evidence type="ECO:0000256" key="1">
    <source>
        <dbReference type="ARBA" id="ARBA00004141"/>
    </source>
</evidence>
<feature type="transmembrane region" description="Helical" evidence="3">
    <location>
        <begin position="391"/>
        <end position="413"/>
    </location>
</feature>
<keyword evidence="6" id="KW-1185">Reference proteome</keyword>
<organism evidence="5 6">
    <name type="scientific">Gymnopilus junonius</name>
    <name type="common">Spectacular rustgill mushroom</name>
    <name type="synonym">Gymnopilus spectabilis subsp. junonius</name>
    <dbReference type="NCBI Taxonomy" id="109634"/>
    <lineage>
        <taxon>Eukaryota</taxon>
        <taxon>Fungi</taxon>
        <taxon>Dikarya</taxon>
        <taxon>Basidiomycota</taxon>
        <taxon>Agaricomycotina</taxon>
        <taxon>Agaricomycetes</taxon>
        <taxon>Agaricomycetidae</taxon>
        <taxon>Agaricales</taxon>
        <taxon>Agaricineae</taxon>
        <taxon>Hymenogastraceae</taxon>
        <taxon>Gymnopilus</taxon>
    </lineage>
</organism>
<dbReference type="Gene3D" id="1.20.1250.20">
    <property type="entry name" value="MFS general substrate transporter like domains"/>
    <property type="match status" value="2"/>
</dbReference>
<dbReference type="GO" id="GO:0016020">
    <property type="term" value="C:membrane"/>
    <property type="evidence" value="ECO:0007669"/>
    <property type="project" value="UniProtKB-SubCell"/>
</dbReference>
<feature type="transmembrane region" description="Helical" evidence="3">
    <location>
        <begin position="300"/>
        <end position="319"/>
    </location>
</feature>
<comment type="similarity">
    <text evidence="2">Belongs to the major facilitator superfamily. Monocarboxylate porter (TC 2.A.1.13) family.</text>
</comment>
<comment type="subcellular location">
    <subcellularLocation>
        <location evidence="1">Membrane</location>
        <topology evidence="1">Multi-pass membrane protein</topology>
    </subcellularLocation>
</comment>
<dbReference type="SUPFAM" id="SSF103473">
    <property type="entry name" value="MFS general substrate transporter"/>
    <property type="match status" value="1"/>
</dbReference>
<keyword evidence="3" id="KW-1133">Transmembrane helix</keyword>
<dbReference type="EMBL" id="JADNYJ010000120">
    <property type="protein sequence ID" value="KAF8882755.1"/>
    <property type="molecule type" value="Genomic_DNA"/>
</dbReference>
<evidence type="ECO:0000256" key="2">
    <source>
        <dbReference type="ARBA" id="ARBA00006727"/>
    </source>
</evidence>
<sequence>MAESGISTFMTVTEDIEQGSTIKGLALEEKKDVDDVAVEDVKEETKSDAEVLTFPEGGFYAWAAVAGGFLTQFTCFGYINSFGVYQDFYVRNFLTASTPSDIGWIGGVQIFLNFSLGAITGRIFDRGYAKHLMYSGTVLYAISIFCLSLAHQNSYYQVFLTNGVGLGIASGLTYPATFAITGHYFLKKRALAVGLVSSGSAIGAVVHPIMLNRLINGPVGFHNGVRISAAMNTVLLIAACLLTHSRLPPKRLQKFPIVKWIREPAYLAILVGAVFVFLGLFFSIFYLQLYSVTRGVSSNIAFYSTSILNAASFFGRTVTGYYGRKLGVFNIGSFFAFSTGVVVLCMMAVKDTTGTVLFAIFYGLCSGGCVAITNSMIANVSAHPNEIGTRLGVFFGLGGILGLFASPISGAILTSEYHWPRAILFSGAR</sequence>
<feature type="transmembrane region" description="Helical" evidence="3">
    <location>
        <begin position="265"/>
        <end position="288"/>
    </location>
</feature>
<reference evidence="5" key="1">
    <citation type="submission" date="2020-11" db="EMBL/GenBank/DDBJ databases">
        <authorList>
            <consortium name="DOE Joint Genome Institute"/>
            <person name="Ahrendt S."/>
            <person name="Riley R."/>
            <person name="Andreopoulos W."/>
            <person name="LaButti K."/>
            <person name="Pangilinan J."/>
            <person name="Ruiz-duenas F.J."/>
            <person name="Barrasa J.M."/>
            <person name="Sanchez-Garcia M."/>
            <person name="Camarero S."/>
            <person name="Miyauchi S."/>
            <person name="Serrano A."/>
            <person name="Linde D."/>
            <person name="Babiker R."/>
            <person name="Drula E."/>
            <person name="Ayuso-Fernandez I."/>
            <person name="Pacheco R."/>
            <person name="Padilla G."/>
            <person name="Ferreira P."/>
            <person name="Barriuso J."/>
            <person name="Kellner H."/>
            <person name="Castanera R."/>
            <person name="Alfaro M."/>
            <person name="Ramirez L."/>
            <person name="Pisabarro A.G."/>
            <person name="Kuo A."/>
            <person name="Tritt A."/>
            <person name="Lipzen A."/>
            <person name="He G."/>
            <person name="Yan M."/>
            <person name="Ng V."/>
            <person name="Cullen D."/>
            <person name="Martin F."/>
            <person name="Rosso M.-N."/>
            <person name="Henrissat B."/>
            <person name="Hibbett D."/>
            <person name="Martinez A.T."/>
            <person name="Grigoriev I.V."/>
        </authorList>
    </citation>
    <scope>NUCLEOTIDE SEQUENCE</scope>
    <source>
        <strain evidence="5">AH 44721</strain>
    </source>
</reference>
<dbReference type="PANTHER" id="PTHR11360">
    <property type="entry name" value="MONOCARBOXYLATE TRANSPORTER"/>
    <property type="match status" value="1"/>
</dbReference>
<evidence type="ECO:0000259" key="4">
    <source>
        <dbReference type="PROSITE" id="PS50850"/>
    </source>
</evidence>
<feature type="transmembrane region" description="Helical" evidence="3">
    <location>
        <begin position="223"/>
        <end position="244"/>
    </location>
</feature>
<evidence type="ECO:0000256" key="3">
    <source>
        <dbReference type="SAM" id="Phobius"/>
    </source>
</evidence>